<name>H0EXB0_GLAL7</name>
<feature type="domain" description="Scytalone dehydratase-like" evidence="3">
    <location>
        <begin position="28"/>
        <end position="181"/>
    </location>
</feature>
<dbReference type="OrthoDB" id="5281072at2759"/>
<sequence length="200" mass="22792">MPTFTISFDENSSSNMGKPQLWQSAKQISFEDHLELTALMFDWGDSYDAKDWKRLRSIIAPTLLVDYTDIGKPCWPAMSAEDFMGMITDDGFLGDPCVKTQHLLGATRWVRVSDTEVIGNHQLRAAHQVYEDASLSKVKLRGHSHATNEHYYRKVDGVWKFAGLKPKVRWNEHNFEKVFKGSYVEEEVKEVPVKNGAPAV</sequence>
<evidence type="ECO:0000256" key="2">
    <source>
        <dbReference type="ARBA" id="ARBA00023239"/>
    </source>
</evidence>
<evidence type="ECO:0000313" key="5">
    <source>
        <dbReference type="Proteomes" id="UP000005446"/>
    </source>
</evidence>
<dbReference type="GO" id="GO:0016829">
    <property type="term" value="F:lyase activity"/>
    <property type="evidence" value="ECO:0007669"/>
    <property type="project" value="UniProtKB-KW"/>
</dbReference>
<organism evidence="4 5">
    <name type="scientific">Glarea lozoyensis (strain ATCC 74030 / MF5533)</name>
    <dbReference type="NCBI Taxonomy" id="1104152"/>
    <lineage>
        <taxon>Eukaryota</taxon>
        <taxon>Fungi</taxon>
        <taxon>Dikarya</taxon>
        <taxon>Ascomycota</taxon>
        <taxon>Pezizomycotina</taxon>
        <taxon>Leotiomycetes</taxon>
        <taxon>Helotiales</taxon>
        <taxon>Helotiaceae</taxon>
        <taxon>Glarea</taxon>
    </lineage>
</organism>
<protein>
    <submittedName>
        <fullName evidence="4">Putative scytalone dehydratase</fullName>
    </submittedName>
</protein>
<dbReference type="Pfam" id="PF02982">
    <property type="entry name" value="Scytalone_dh"/>
    <property type="match status" value="1"/>
</dbReference>
<comment type="similarity">
    <text evidence="1">Belongs to the scytalone dehydratase family.</text>
</comment>
<dbReference type="InterPro" id="IPR049884">
    <property type="entry name" value="Scytalone_dh"/>
</dbReference>
<accession>H0EXB0</accession>
<evidence type="ECO:0000313" key="4">
    <source>
        <dbReference type="EMBL" id="EHK96819.1"/>
    </source>
</evidence>
<dbReference type="InParanoid" id="H0EXB0"/>
<evidence type="ECO:0000256" key="1">
    <source>
        <dbReference type="ARBA" id="ARBA00008584"/>
    </source>
</evidence>
<dbReference type="Gene3D" id="3.10.450.50">
    <property type="match status" value="1"/>
</dbReference>
<proteinExistence type="inferred from homology"/>
<comment type="caution">
    <text evidence="4">The sequence shown here is derived from an EMBL/GenBank/DDBJ whole genome shotgun (WGS) entry which is preliminary data.</text>
</comment>
<dbReference type="InterPro" id="IPR032710">
    <property type="entry name" value="NTF2-like_dom_sf"/>
</dbReference>
<reference evidence="4 5" key="1">
    <citation type="journal article" date="2012" name="Eukaryot. Cell">
        <title>Genome sequence of the fungus Glarea lozoyensis: the first genome sequence of a species from the Helotiaceae family.</title>
        <authorList>
            <person name="Youssar L."/>
            <person name="Gruening B.A."/>
            <person name="Erxleben A."/>
            <person name="Guenther S."/>
            <person name="Huettel W."/>
        </authorList>
    </citation>
    <scope>NUCLEOTIDE SEQUENCE [LARGE SCALE GENOMIC DNA]</scope>
    <source>
        <strain evidence="5">ATCC 74030 / MF5533</strain>
    </source>
</reference>
<keyword evidence="5" id="KW-1185">Reference proteome</keyword>
<dbReference type="HOGENOM" id="CLU_101889_1_0_1"/>
<dbReference type="EMBL" id="AGUE01000221">
    <property type="protein sequence ID" value="EHK96819.1"/>
    <property type="molecule type" value="Genomic_DNA"/>
</dbReference>
<dbReference type="Proteomes" id="UP000005446">
    <property type="component" value="Unassembled WGS sequence"/>
</dbReference>
<gene>
    <name evidence="4" type="ORF">M7I_7444</name>
</gene>
<evidence type="ECO:0000259" key="3">
    <source>
        <dbReference type="Pfam" id="PF02982"/>
    </source>
</evidence>
<keyword evidence="2" id="KW-0456">Lyase</keyword>
<dbReference type="AlphaFoldDB" id="H0EXB0"/>
<dbReference type="SUPFAM" id="SSF54427">
    <property type="entry name" value="NTF2-like"/>
    <property type="match status" value="1"/>
</dbReference>